<gene>
    <name evidence="13" type="primary">eccCa</name>
    <name evidence="13" type="ORF">E1293_30425</name>
</gene>
<evidence type="ECO:0000256" key="1">
    <source>
        <dbReference type="ARBA" id="ARBA00004651"/>
    </source>
</evidence>
<keyword evidence="5 9" id="KW-0547">Nucleotide-binding</keyword>
<evidence type="ECO:0000259" key="12">
    <source>
        <dbReference type="PROSITE" id="PS50901"/>
    </source>
</evidence>
<evidence type="ECO:0000256" key="2">
    <source>
        <dbReference type="ARBA" id="ARBA00022475"/>
    </source>
</evidence>
<proteinExistence type="predicted"/>
<dbReference type="GO" id="GO:0005886">
    <property type="term" value="C:plasma membrane"/>
    <property type="evidence" value="ECO:0007669"/>
    <property type="project" value="UniProtKB-SubCell"/>
</dbReference>
<name>A0A4R5ANY2_9ACTN</name>
<evidence type="ECO:0000256" key="10">
    <source>
        <dbReference type="SAM" id="MobiDB-lite"/>
    </source>
</evidence>
<comment type="subcellular location">
    <subcellularLocation>
        <location evidence="1">Cell membrane</location>
        <topology evidence="1">Multi-pass membrane protein</topology>
    </subcellularLocation>
</comment>
<dbReference type="Proteomes" id="UP000295578">
    <property type="component" value="Unassembled WGS sequence"/>
</dbReference>
<evidence type="ECO:0000256" key="7">
    <source>
        <dbReference type="ARBA" id="ARBA00022989"/>
    </source>
</evidence>
<keyword evidence="7 11" id="KW-1133">Transmembrane helix</keyword>
<evidence type="ECO:0000256" key="11">
    <source>
        <dbReference type="SAM" id="Phobius"/>
    </source>
</evidence>
<dbReference type="Pfam" id="PF01580">
    <property type="entry name" value="FtsK_SpoIIIE"/>
    <property type="match status" value="3"/>
</dbReference>
<dbReference type="SUPFAM" id="SSF52540">
    <property type="entry name" value="P-loop containing nucleoside triphosphate hydrolases"/>
    <property type="match status" value="3"/>
</dbReference>
<dbReference type="PANTHER" id="PTHR22683">
    <property type="entry name" value="SPORULATION PROTEIN RELATED"/>
    <property type="match status" value="1"/>
</dbReference>
<sequence length="1296" mass="139138">MSTVVVRRRPRVQEPRLPEGDVQVEAPPEIPATGAWIARGALSYVPVAAGAATGVLLLLDDSSGRLRVAAAMLITVSVLGGLIGILSSRQQHRTTLRVQRHNYLRHLAQVDETMRRASIAQRKALSWRYPRPAGLWSLAMGRRLWERRPFDSDFVQVRLAVGPQKSTVALIPPETGPVEDLDPVCAEALRGTVRAHSIIAEMPVALALGAFARITFTGDAARIRGLVRAVAAQLAVFHAPKDVRISVCASSAAAPLWDWVKWLPHTLDPNEQDAIGPVRLVTTSLTDLEARLGDELERPRFTPTHPVSGDRGHHVVIFDGGLVDAESVLAVEGLAGVTVLDLGGDLSPLPAEHTVRLHVAEDELRVLEASPSGPEPPTVIGKPDFLAVAQAAALARQLAPLRVESPASVDGALGSVEVPLTRLLDVRDPAAADRHERPPRHRLRVPIGLDSDGRPVELDLKEAAQLGMGPHGLVVGATGSGKSELLRTLILGLAATHSSDAVNLLLVDYKGAATFQGFEDLRHVSAIVTDLEDEPPLVDRLSDAVNGEMVRRQELLRAAGNYASVRDYERDREQGADLEPLPELLVVIDEFSDLLTAKPDFVELLVMMGRLGRSLGVHMLLASQRLEEGRLRGLDAHLSYRIGMRTFSASESRAVLGVPDAYELPAQPGWGFLRVGTDELVRFRAAYVSGPAAAESAPQAVGPRIIREIQPFVAEYVRPEVIDPAEEPDQAPEHAESLMDEVVGRLAGQGPPAHRIWLPPLDVPPSLDELLPDLPATPPYGGEREGDGRLAAPVGIVDRPFEHRRDPLWLDLSSAGGNAGIVGAPQSGKSTLLRTLITSLALRYTPDEACFYCLDFGGGSLHTLAALPHVGGVAARTDAHKVGRTVAEVTQLLERREREPAGRGAGSGDVVLVVDGWRTLRDRHEQLEPVIADLAARGPGFGIHVVATATSWGEFRPNFGDLLGTRLEFRLGDPYDSQINRKLAAGVPADAPGRGLTSEEGRFIAALPRIDGRATVDDLPGAVTDLVGTVAGNWRGPAAPPVRVLPSLLPVAALPGPVETGHRVPIGIDEERLAPVLLDFVDEPRLAVLGDPGCGKSSLLKLIAEGVAARHAPDEARLFVIDPRRSQLDSPQTEHLTGYAPSAAAAVPLVAEIRDAIQQRLARPNLTPEELLSRSWWTGPELYLFVDDAELLETSADPLLPLMDVLPHAHDIGLHLVFARTMGGAGRAMFMPVLRLLKETASPALIMSGPRDEGALLGGIRPSSLPPGRGWFYERGSGSVRLIQVGYDEPKGPPAR</sequence>
<comment type="caution">
    <text evidence="13">The sequence shown here is derived from an EMBL/GenBank/DDBJ whole genome shotgun (WGS) entry which is preliminary data.</text>
</comment>
<evidence type="ECO:0000256" key="8">
    <source>
        <dbReference type="ARBA" id="ARBA00023136"/>
    </source>
</evidence>
<dbReference type="InterPro" id="IPR027417">
    <property type="entry name" value="P-loop_NTPase"/>
</dbReference>
<dbReference type="InterPro" id="IPR050206">
    <property type="entry name" value="FtsK/SpoIIIE/SftA"/>
</dbReference>
<dbReference type="SMART" id="SM00382">
    <property type="entry name" value="AAA"/>
    <property type="match status" value="3"/>
</dbReference>
<evidence type="ECO:0000256" key="5">
    <source>
        <dbReference type="ARBA" id="ARBA00022741"/>
    </source>
</evidence>
<feature type="transmembrane region" description="Helical" evidence="11">
    <location>
        <begin position="41"/>
        <end position="59"/>
    </location>
</feature>
<dbReference type="EMBL" id="SMKY01000178">
    <property type="protein sequence ID" value="TDD73815.1"/>
    <property type="molecule type" value="Genomic_DNA"/>
</dbReference>
<dbReference type="GO" id="GO:0005524">
    <property type="term" value="F:ATP binding"/>
    <property type="evidence" value="ECO:0007669"/>
    <property type="project" value="UniProtKB-UniRule"/>
</dbReference>
<feature type="binding site" evidence="9">
    <location>
        <begin position="1090"/>
        <end position="1097"/>
    </location>
    <ligand>
        <name>ATP</name>
        <dbReference type="ChEBI" id="CHEBI:30616"/>
    </ligand>
</feature>
<evidence type="ECO:0000313" key="13">
    <source>
        <dbReference type="EMBL" id="TDD73815.1"/>
    </source>
</evidence>
<keyword evidence="14" id="KW-1185">Reference proteome</keyword>
<keyword evidence="4" id="KW-0677">Repeat</keyword>
<dbReference type="InterPro" id="IPR002543">
    <property type="entry name" value="FtsK_dom"/>
</dbReference>
<feature type="compositionally biased region" description="Basic residues" evidence="10">
    <location>
        <begin position="1"/>
        <end position="10"/>
    </location>
</feature>
<organism evidence="13 14">
    <name type="scientific">Actinomadura darangshiensis</name>
    <dbReference type="NCBI Taxonomy" id="705336"/>
    <lineage>
        <taxon>Bacteria</taxon>
        <taxon>Bacillati</taxon>
        <taxon>Actinomycetota</taxon>
        <taxon>Actinomycetes</taxon>
        <taxon>Streptosporangiales</taxon>
        <taxon>Thermomonosporaceae</taxon>
        <taxon>Actinomadura</taxon>
    </lineage>
</organism>
<protein>
    <submittedName>
        <fullName evidence="13">Type VII secretion protein EccCa</fullName>
    </submittedName>
</protein>
<keyword evidence="2" id="KW-1003">Cell membrane</keyword>
<evidence type="ECO:0000313" key="14">
    <source>
        <dbReference type="Proteomes" id="UP000295578"/>
    </source>
</evidence>
<keyword evidence="8 11" id="KW-0472">Membrane</keyword>
<dbReference type="NCBIfam" id="TIGR03924">
    <property type="entry name" value="T7SS_EccC_a"/>
    <property type="match status" value="1"/>
</dbReference>
<keyword evidence="6 9" id="KW-0067">ATP-binding</keyword>
<dbReference type="GO" id="GO:0003677">
    <property type="term" value="F:DNA binding"/>
    <property type="evidence" value="ECO:0007669"/>
    <property type="project" value="InterPro"/>
</dbReference>
<evidence type="ECO:0000256" key="4">
    <source>
        <dbReference type="ARBA" id="ARBA00022737"/>
    </source>
</evidence>
<evidence type="ECO:0000256" key="6">
    <source>
        <dbReference type="ARBA" id="ARBA00022840"/>
    </source>
</evidence>
<feature type="binding site" evidence="9">
    <location>
        <begin position="823"/>
        <end position="830"/>
    </location>
    <ligand>
        <name>ATP</name>
        <dbReference type="ChEBI" id="CHEBI:30616"/>
    </ligand>
</feature>
<dbReference type="NCBIfam" id="TIGR03925">
    <property type="entry name" value="T7SS_EccC_b"/>
    <property type="match status" value="1"/>
</dbReference>
<keyword evidence="3 11" id="KW-0812">Transmembrane</keyword>
<accession>A0A4R5ANY2</accession>
<dbReference type="Gene3D" id="3.40.50.300">
    <property type="entry name" value="P-loop containing nucleotide triphosphate hydrolases"/>
    <property type="match status" value="3"/>
</dbReference>
<dbReference type="PROSITE" id="PS50901">
    <property type="entry name" value="FTSK"/>
    <property type="match status" value="3"/>
</dbReference>
<dbReference type="RefSeq" id="WP_132200934.1">
    <property type="nucleotide sequence ID" value="NZ_SMKY01000178.1"/>
</dbReference>
<feature type="domain" description="FtsK" evidence="12">
    <location>
        <begin position="1073"/>
        <end position="1255"/>
    </location>
</feature>
<feature type="domain" description="FtsK" evidence="12">
    <location>
        <begin position="453"/>
        <end position="653"/>
    </location>
</feature>
<dbReference type="OrthoDB" id="9807790at2"/>
<reference evidence="13 14" key="1">
    <citation type="submission" date="2019-03" db="EMBL/GenBank/DDBJ databases">
        <title>Draft genome sequences of novel Actinobacteria.</title>
        <authorList>
            <person name="Sahin N."/>
            <person name="Ay H."/>
            <person name="Saygin H."/>
        </authorList>
    </citation>
    <scope>NUCLEOTIDE SEQUENCE [LARGE SCALE GENOMIC DNA]</scope>
    <source>
        <strain evidence="13 14">DSM 45941</strain>
    </source>
</reference>
<feature type="domain" description="FtsK" evidence="12">
    <location>
        <begin position="805"/>
        <end position="978"/>
    </location>
</feature>
<dbReference type="InterPro" id="IPR003593">
    <property type="entry name" value="AAA+_ATPase"/>
</dbReference>
<feature type="binding site" evidence="9">
    <location>
        <begin position="476"/>
        <end position="483"/>
    </location>
    <ligand>
        <name>ATP</name>
        <dbReference type="ChEBI" id="CHEBI:30616"/>
    </ligand>
</feature>
<dbReference type="InterPro" id="IPR023836">
    <property type="entry name" value="EccCa-like_Actinobacteria"/>
</dbReference>
<evidence type="ECO:0000256" key="9">
    <source>
        <dbReference type="PROSITE-ProRule" id="PRU00289"/>
    </source>
</evidence>
<dbReference type="PANTHER" id="PTHR22683:SF1">
    <property type="entry name" value="TYPE VII SECRETION SYSTEM PROTEIN ESSC"/>
    <property type="match status" value="1"/>
</dbReference>
<evidence type="ECO:0000256" key="3">
    <source>
        <dbReference type="ARBA" id="ARBA00022692"/>
    </source>
</evidence>
<feature type="region of interest" description="Disordered" evidence="10">
    <location>
        <begin position="1"/>
        <end position="25"/>
    </location>
</feature>
<dbReference type="InterPro" id="IPR023837">
    <property type="entry name" value="EccCb-like_Actinobacteria"/>
</dbReference>
<feature type="transmembrane region" description="Helical" evidence="11">
    <location>
        <begin position="66"/>
        <end position="86"/>
    </location>
</feature>